<organism evidence="1">
    <name type="scientific">Arundo donax</name>
    <name type="common">Giant reed</name>
    <name type="synonym">Donax arundinaceus</name>
    <dbReference type="NCBI Taxonomy" id="35708"/>
    <lineage>
        <taxon>Eukaryota</taxon>
        <taxon>Viridiplantae</taxon>
        <taxon>Streptophyta</taxon>
        <taxon>Embryophyta</taxon>
        <taxon>Tracheophyta</taxon>
        <taxon>Spermatophyta</taxon>
        <taxon>Magnoliopsida</taxon>
        <taxon>Liliopsida</taxon>
        <taxon>Poales</taxon>
        <taxon>Poaceae</taxon>
        <taxon>PACMAD clade</taxon>
        <taxon>Arundinoideae</taxon>
        <taxon>Arundineae</taxon>
        <taxon>Arundo</taxon>
    </lineage>
</organism>
<reference evidence="1" key="2">
    <citation type="journal article" date="2015" name="Data Brief">
        <title>Shoot transcriptome of the giant reed, Arundo donax.</title>
        <authorList>
            <person name="Barrero R.A."/>
            <person name="Guerrero F.D."/>
            <person name="Moolhuijzen P."/>
            <person name="Goolsby J.A."/>
            <person name="Tidwell J."/>
            <person name="Bellgard S.E."/>
            <person name="Bellgard M.I."/>
        </authorList>
    </citation>
    <scope>NUCLEOTIDE SEQUENCE</scope>
    <source>
        <tissue evidence="1">Shoot tissue taken approximately 20 cm above the soil surface</tissue>
    </source>
</reference>
<dbReference type="EMBL" id="GBRH01164730">
    <property type="protein sequence ID" value="JAE33166.1"/>
    <property type="molecule type" value="Transcribed_RNA"/>
</dbReference>
<name>A0A0A9HEA3_ARUDO</name>
<evidence type="ECO:0000313" key="1">
    <source>
        <dbReference type="EMBL" id="JAE33166.1"/>
    </source>
</evidence>
<sequence>MDRNICLYRFYMAKPNILQRYCHPNLKESHKSNAKQGGGGVVLLKIIVSLEA</sequence>
<protein>
    <submittedName>
        <fullName evidence="1">Uncharacterized protein</fullName>
    </submittedName>
</protein>
<dbReference type="AlphaFoldDB" id="A0A0A9HEA3"/>
<accession>A0A0A9HEA3</accession>
<proteinExistence type="predicted"/>
<reference evidence="1" key="1">
    <citation type="submission" date="2014-09" db="EMBL/GenBank/DDBJ databases">
        <authorList>
            <person name="Magalhaes I.L.F."/>
            <person name="Oliveira U."/>
            <person name="Santos F.R."/>
            <person name="Vidigal T.H.D.A."/>
            <person name="Brescovit A.D."/>
            <person name="Santos A.J."/>
        </authorList>
    </citation>
    <scope>NUCLEOTIDE SEQUENCE</scope>
    <source>
        <tissue evidence="1">Shoot tissue taken approximately 20 cm above the soil surface</tissue>
    </source>
</reference>